<dbReference type="GO" id="GO:0004190">
    <property type="term" value="F:aspartic-type endopeptidase activity"/>
    <property type="evidence" value="ECO:0007669"/>
    <property type="project" value="UniProtKB-EC"/>
</dbReference>
<evidence type="ECO:0000259" key="21">
    <source>
        <dbReference type="Pfam" id="PF06750"/>
    </source>
</evidence>
<keyword evidence="10 18" id="KW-0378">Hydrolase</keyword>
<keyword evidence="9 18" id="KW-0812">Transmembrane</keyword>
<dbReference type="InterPro" id="IPR000045">
    <property type="entry name" value="Prepilin_IV_endopep_pep"/>
</dbReference>
<dbReference type="Gene3D" id="1.20.120.1220">
    <property type="match status" value="1"/>
</dbReference>
<dbReference type="InterPro" id="IPR010627">
    <property type="entry name" value="Prepilin_pept_A24_N"/>
</dbReference>
<comment type="function">
    <text evidence="18">Plays an essential role in type IV pili and type II pseudopili formation by proteolytically removing the leader sequence from substrate proteins and subsequently monomethylating the alpha-amino group of the newly exposed N-terminal phenylalanine.</text>
</comment>
<dbReference type="PRINTS" id="PR00864">
    <property type="entry name" value="PREPILNPTASE"/>
</dbReference>
<comment type="catalytic activity">
    <reaction evidence="14 18">
        <text>Typically cleaves a -Gly-|-Phe- bond to release an N-terminal, basic peptide of 5-8 residues from type IV prepilin, and then N-methylates the new N-terminal amino group, the methyl donor being S-adenosyl-L-methionine.</text>
        <dbReference type="EC" id="3.4.23.43"/>
    </reaction>
</comment>
<evidence type="ECO:0000256" key="13">
    <source>
        <dbReference type="ARBA" id="ARBA00023268"/>
    </source>
</evidence>
<evidence type="ECO:0000256" key="6">
    <source>
        <dbReference type="ARBA" id="ARBA00022670"/>
    </source>
</evidence>
<dbReference type="Proteomes" id="UP000315889">
    <property type="component" value="Unassembled WGS sequence"/>
</dbReference>
<dbReference type="PANTHER" id="PTHR30487:SF0">
    <property type="entry name" value="PREPILIN LEADER PEPTIDASE_N-METHYLTRANSFERASE-RELATED"/>
    <property type="match status" value="1"/>
</dbReference>
<feature type="transmembrane region" description="Helical" evidence="19">
    <location>
        <begin position="267"/>
        <end position="287"/>
    </location>
</feature>
<feature type="transmembrane region" description="Helical" evidence="19">
    <location>
        <begin position="162"/>
        <end position="179"/>
    </location>
</feature>
<feature type="transmembrane region" description="Helical" evidence="19">
    <location>
        <begin position="235"/>
        <end position="255"/>
    </location>
</feature>
<keyword evidence="6 18" id="KW-0645">Protease</keyword>
<dbReference type="EC" id="2.1.1.-" evidence="18"/>
<evidence type="ECO:0000256" key="10">
    <source>
        <dbReference type="ARBA" id="ARBA00022801"/>
    </source>
</evidence>
<keyword evidence="11 19" id="KW-1133">Transmembrane helix</keyword>
<comment type="similarity">
    <text evidence="2 17">Belongs to the peptidase A24 family.</text>
</comment>
<accession>A0A520MP75</accession>
<evidence type="ECO:0000313" key="22">
    <source>
        <dbReference type="EMBL" id="RZO23004.1"/>
    </source>
</evidence>
<evidence type="ECO:0000256" key="7">
    <source>
        <dbReference type="ARBA" id="ARBA00022679"/>
    </source>
</evidence>
<dbReference type="GO" id="GO:0006465">
    <property type="term" value="P:signal peptide processing"/>
    <property type="evidence" value="ECO:0007669"/>
    <property type="project" value="TreeGrafter"/>
</dbReference>
<dbReference type="Pfam" id="PF06750">
    <property type="entry name" value="A24_N_bact"/>
    <property type="match status" value="1"/>
</dbReference>
<keyword evidence="13 18" id="KW-0511">Multifunctional enzyme</keyword>
<evidence type="ECO:0000256" key="14">
    <source>
        <dbReference type="ARBA" id="ARBA00050401"/>
    </source>
</evidence>
<evidence type="ECO:0000256" key="18">
    <source>
        <dbReference type="RuleBase" id="RU003794"/>
    </source>
</evidence>
<dbReference type="GO" id="GO:0032259">
    <property type="term" value="P:methylation"/>
    <property type="evidence" value="ECO:0007669"/>
    <property type="project" value="UniProtKB-KW"/>
</dbReference>
<comment type="subcellular location">
    <subcellularLocation>
        <location evidence="1">Cell inner membrane</location>
        <topology evidence="1">Multi-pass membrane protein</topology>
    </subcellularLocation>
    <subcellularLocation>
        <location evidence="18">Cell membrane</location>
        <topology evidence="18">Multi-pass membrane protein</topology>
    </subcellularLocation>
</comment>
<proteinExistence type="inferred from homology"/>
<name>A0A520MP75_9GAMM</name>
<protein>
    <recommendedName>
        <fullName evidence="16 18">Prepilin leader peptidase/N-methyltransferase</fullName>
        <ecNumber evidence="18">2.1.1.-</ecNumber>
        <ecNumber evidence="15 18">3.4.23.43</ecNumber>
    </recommendedName>
</protein>
<evidence type="ECO:0000256" key="19">
    <source>
        <dbReference type="SAM" id="Phobius"/>
    </source>
</evidence>
<dbReference type="AlphaFoldDB" id="A0A520MP75"/>
<evidence type="ECO:0000259" key="20">
    <source>
        <dbReference type="Pfam" id="PF01478"/>
    </source>
</evidence>
<dbReference type="EMBL" id="SHBP01000001">
    <property type="protein sequence ID" value="RZO23004.1"/>
    <property type="molecule type" value="Genomic_DNA"/>
</dbReference>
<evidence type="ECO:0000256" key="12">
    <source>
        <dbReference type="ARBA" id="ARBA00023136"/>
    </source>
</evidence>
<dbReference type="InterPro" id="IPR050882">
    <property type="entry name" value="Prepilin_peptidase/N-MTase"/>
</dbReference>
<dbReference type="PANTHER" id="PTHR30487">
    <property type="entry name" value="TYPE 4 PREPILIN-LIKE PROTEINS LEADER PEPTIDE-PROCESSING ENZYME"/>
    <property type="match status" value="1"/>
</dbReference>
<evidence type="ECO:0000256" key="11">
    <source>
        <dbReference type="ARBA" id="ARBA00022989"/>
    </source>
</evidence>
<keyword evidence="7 18" id="KW-0808">Transferase</keyword>
<reference evidence="22 23" key="1">
    <citation type="submission" date="2019-02" db="EMBL/GenBank/DDBJ databases">
        <title>Prokaryotic population dynamics and viral predation in marine succession experiment using metagenomics: the confinement effect.</title>
        <authorList>
            <person name="Haro-Moreno J.M."/>
            <person name="Rodriguez-Valera F."/>
            <person name="Lopez-Perez M."/>
        </authorList>
    </citation>
    <scope>NUCLEOTIDE SEQUENCE [LARGE SCALE GENOMIC DNA]</scope>
    <source>
        <strain evidence="22">MED-G170</strain>
    </source>
</reference>
<keyword evidence="3" id="KW-1003">Cell membrane</keyword>
<evidence type="ECO:0000256" key="2">
    <source>
        <dbReference type="ARBA" id="ARBA00005801"/>
    </source>
</evidence>
<dbReference type="EC" id="3.4.23.43" evidence="15 18"/>
<comment type="caution">
    <text evidence="22">The sequence shown here is derived from an EMBL/GenBank/DDBJ whole genome shotgun (WGS) entry which is preliminary data.</text>
</comment>
<evidence type="ECO:0000256" key="16">
    <source>
        <dbReference type="ARBA" id="ARBA00071870"/>
    </source>
</evidence>
<evidence type="ECO:0000256" key="4">
    <source>
        <dbReference type="ARBA" id="ARBA00022519"/>
    </source>
</evidence>
<keyword evidence="12 19" id="KW-0472">Membrane</keyword>
<evidence type="ECO:0000313" key="23">
    <source>
        <dbReference type="Proteomes" id="UP000315889"/>
    </source>
</evidence>
<sequence>MNHFVTQNISPETITAVVFCFGLVVGSFLNVVILRLPQQLKAQWKNDSEVFLGIVQEDKNEVQPSNTLLWPPSHCTNCGQQIKPWQNIPVISYLLLRGRCNNCSHAISLQYPFVELLTGFMLAVTVAYIGDAINAIYAIIFTLCLIALAGIDVNEKLLPDQITLPLLWVGLFANINGTFAPLPDAVTGAIAGYLSLWSLYWMFKLVTGREGMGYGDFKLLSALGAWLGWQMLPLVILISSTFGAVFGVAAILLGGQGRNLQIPFGPFLAGAGWIALLWGDTIVTWYFSGFNAI</sequence>
<feature type="transmembrane region" description="Helical" evidence="19">
    <location>
        <begin position="185"/>
        <end position="203"/>
    </location>
</feature>
<dbReference type="InterPro" id="IPR014032">
    <property type="entry name" value="Peptidase_A24A_bac"/>
</dbReference>
<feature type="domain" description="Prepilin type IV endopeptidase peptidase" evidence="20">
    <location>
        <begin position="139"/>
        <end position="248"/>
    </location>
</feature>
<evidence type="ECO:0000256" key="9">
    <source>
        <dbReference type="ARBA" id="ARBA00022692"/>
    </source>
</evidence>
<evidence type="ECO:0000256" key="5">
    <source>
        <dbReference type="ARBA" id="ARBA00022603"/>
    </source>
</evidence>
<dbReference type="FunFam" id="1.20.120.1220:FF:000001">
    <property type="entry name" value="Type 4 prepilin-like proteins leader peptide-processing enzyme"/>
    <property type="match status" value="1"/>
</dbReference>
<gene>
    <name evidence="22" type="ORF">EVB03_01175</name>
</gene>
<feature type="domain" description="Prepilin peptidase A24 N-terminal" evidence="21">
    <location>
        <begin position="21"/>
        <end position="126"/>
    </location>
</feature>
<dbReference type="Pfam" id="PF01478">
    <property type="entry name" value="Peptidase_A24"/>
    <property type="match status" value="1"/>
</dbReference>
<organism evidence="22 23">
    <name type="scientific">SAR92 clade bacterium</name>
    <dbReference type="NCBI Taxonomy" id="2315479"/>
    <lineage>
        <taxon>Bacteria</taxon>
        <taxon>Pseudomonadati</taxon>
        <taxon>Pseudomonadota</taxon>
        <taxon>Gammaproteobacteria</taxon>
        <taxon>Cellvibrionales</taxon>
        <taxon>Porticoccaceae</taxon>
        <taxon>SAR92 clade</taxon>
    </lineage>
</organism>
<dbReference type="GO" id="GO:0005886">
    <property type="term" value="C:plasma membrane"/>
    <property type="evidence" value="ECO:0007669"/>
    <property type="project" value="UniProtKB-SubCell"/>
</dbReference>
<dbReference type="GO" id="GO:0008168">
    <property type="term" value="F:methyltransferase activity"/>
    <property type="evidence" value="ECO:0007669"/>
    <property type="project" value="UniProtKB-KW"/>
</dbReference>
<keyword evidence="5 18" id="KW-0489">Methyltransferase</keyword>
<evidence type="ECO:0000256" key="17">
    <source>
        <dbReference type="RuleBase" id="RU003793"/>
    </source>
</evidence>
<keyword evidence="4" id="KW-0997">Cell inner membrane</keyword>
<evidence type="ECO:0000256" key="3">
    <source>
        <dbReference type="ARBA" id="ARBA00022475"/>
    </source>
</evidence>
<evidence type="ECO:0000256" key="1">
    <source>
        <dbReference type="ARBA" id="ARBA00004429"/>
    </source>
</evidence>
<evidence type="ECO:0000256" key="8">
    <source>
        <dbReference type="ARBA" id="ARBA00022691"/>
    </source>
</evidence>
<evidence type="ECO:0000256" key="15">
    <source>
        <dbReference type="ARBA" id="ARBA00067082"/>
    </source>
</evidence>
<feature type="transmembrane region" description="Helical" evidence="19">
    <location>
        <begin position="135"/>
        <end position="153"/>
    </location>
</feature>
<feature type="transmembrane region" description="Helical" evidence="19">
    <location>
        <begin position="14"/>
        <end position="36"/>
    </location>
</feature>
<feature type="transmembrane region" description="Helical" evidence="19">
    <location>
        <begin position="109"/>
        <end position="129"/>
    </location>
</feature>
<keyword evidence="8" id="KW-0949">S-adenosyl-L-methionine</keyword>